<organism evidence="2">
    <name type="scientific">Timema monikensis</name>
    <dbReference type="NCBI Taxonomy" id="170555"/>
    <lineage>
        <taxon>Eukaryota</taxon>
        <taxon>Metazoa</taxon>
        <taxon>Ecdysozoa</taxon>
        <taxon>Arthropoda</taxon>
        <taxon>Hexapoda</taxon>
        <taxon>Insecta</taxon>
        <taxon>Pterygota</taxon>
        <taxon>Neoptera</taxon>
        <taxon>Polyneoptera</taxon>
        <taxon>Phasmatodea</taxon>
        <taxon>Timematodea</taxon>
        <taxon>Timematoidea</taxon>
        <taxon>Timematidae</taxon>
        <taxon>Timema</taxon>
    </lineage>
</organism>
<reference evidence="2" key="1">
    <citation type="submission" date="2020-11" db="EMBL/GenBank/DDBJ databases">
        <authorList>
            <person name="Tran Van P."/>
        </authorList>
    </citation>
    <scope>NUCLEOTIDE SEQUENCE</scope>
</reference>
<dbReference type="EMBL" id="OB794261">
    <property type="protein sequence ID" value="CAD7429904.1"/>
    <property type="molecule type" value="Genomic_DNA"/>
</dbReference>
<name>A0A7R9E9E7_9NEOP</name>
<feature type="compositionally biased region" description="Polar residues" evidence="1">
    <location>
        <begin position="97"/>
        <end position="111"/>
    </location>
</feature>
<feature type="region of interest" description="Disordered" evidence="1">
    <location>
        <begin position="72"/>
        <end position="111"/>
    </location>
</feature>
<proteinExistence type="predicted"/>
<sequence length="240" mass="25146">MDRMYHNTHLHPPSKYRTQLPGGCVTGVGGGKTGCWNTLPLPACSRARGGAGKLPPQAAGGGTVVVRTNLPPGAQAAAPSMNGTGDPSKSLPPVLQSKPTSPSDLLGTPTASKETIAPTKDYTSFREVVLDPWNIPVSISSPIGDIPGGQPGSFSAENASDLAGLQDGHYDAVKPIIIVPRVALRLQLLSIWSAQRVAYTSSALVFTNLTVTSYSSAKCRCEHEVRVTSLHRCCLFEGTS</sequence>
<dbReference type="AlphaFoldDB" id="A0A7R9E9E7"/>
<gene>
    <name evidence="2" type="ORF">TMSB3V08_LOCUS6679</name>
</gene>
<protein>
    <submittedName>
        <fullName evidence="2">Uncharacterized protein</fullName>
    </submittedName>
</protein>
<evidence type="ECO:0000313" key="2">
    <source>
        <dbReference type="EMBL" id="CAD7429904.1"/>
    </source>
</evidence>
<evidence type="ECO:0000256" key="1">
    <source>
        <dbReference type="SAM" id="MobiDB-lite"/>
    </source>
</evidence>
<accession>A0A7R9E9E7</accession>